<proteinExistence type="predicted"/>
<feature type="compositionally biased region" description="Low complexity" evidence="1">
    <location>
        <begin position="203"/>
        <end position="216"/>
    </location>
</feature>
<feature type="compositionally biased region" description="Acidic residues" evidence="1">
    <location>
        <begin position="147"/>
        <end position="160"/>
    </location>
</feature>
<evidence type="ECO:0000313" key="3">
    <source>
        <dbReference type="RefSeq" id="XP_002741723.1"/>
    </source>
</evidence>
<reference evidence="3" key="1">
    <citation type="submission" date="2025-08" db="UniProtKB">
        <authorList>
            <consortium name="RefSeq"/>
        </authorList>
    </citation>
    <scope>IDENTIFICATION</scope>
    <source>
        <tissue evidence="3">Testes</tissue>
    </source>
</reference>
<evidence type="ECO:0000313" key="2">
    <source>
        <dbReference type="Proteomes" id="UP000694865"/>
    </source>
</evidence>
<sequence length="345" mass="38227">MAGKKDKKRKKDKLNRTWPNIGAALFPRPMVAVVPKSQTVVPESPKVLKKTRSPFVTGILTASLGGRVIASPHNSGDFGTMTGSLDGTGTQKMARVSSSPGSLAGSSMYNYDDMPETPGYSTIDTLRHDMAQDEIDNRPKAQTPPESETESELEDDEEEESPRSPHPQYNVIDREAEYRQERVQEIIYSQPNKLRKQGKERPSSVTSDLTVVSSPLDDFSDLGAPPPPWERKRSNNGFDDSGSPRRSKSTSHPIIEEPIVKVDVSKSEGGRMNGYGGSHISSQEPGDTGTDTGAHHKQKEEELSCHWPEDVQMMLGHGVYAEWYTCSYRLCEPGVMFQETFWLSP</sequence>
<keyword evidence="2" id="KW-1185">Reference proteome</keyword>
<feature type="compositionally biased region" description="Basic and acidic residues" evidence="1">
    <location>
        <begin position="125"/>
        <end position="139"/>
    </location>
</feature>
<feature type="compositionally biased region" description="Polar residues" evidence="1">
    <location>
        <begin position="279"/>
        <end position="291"/>
    </location>
</feature>
<feature type="compositionally biased region" description="Basic and acidic residues" evidence="1">
    <location>
        <begin position="172"/>
        <end position="184"/>
    </location>
</feature>
<name>A0ABM0H0W3_SACKO</name>
<dbReference type="RefSeq" id="XP_002741723.1">
    <property type="nucleotide sequence ID" value="XM_002741677.2"/>
</dbReference>
<evidence type="ECO:0000256" key="1">
    <source>
        <dbReference type="SAM" id="MobiDB-lite"/>
    </source>
</evidence>
<protein>
    <submittedName>
        <fullName evidence="3">FK506-binding protein 3-like</fullName>
    </submittedName>
</protein>
<accession>A0ABM0H0W3</accession>
<dbReference type="GeneID" id="100378400"/>
<feature type="compositionally biased region" description="Low complexity" evidence="1">
    <location>
        <begin position="97"/>
        <end position="107"/>
    </location>
</feature>
<feature type="region of interest" description="Disordered" evidence="1">
    <location>
        <begin position="79"/>
        <end position="299"/>
    </location>
</feature>
<organism evidence="2 3">
    <name type="scientific">Saccoglossus kowalevskii</name>
    <name type="common">Acorn worm</name>
    <dbReference type="NCBI Taxonomy" id="10224"/>
    <lineage>
        <taxon>Eukaryota</taxon>
        <taxon>Metazoa</taxon>
        <taxon>Hemichordata</taxon>
        <taxon>Enteropneusta</taxon>
        <taxon>Harrimaniidae</taxon>
        <taxon>Saccoglossus</taxon>
    </lineage>
</organism>
<dbReference type="Proteomes" id="UP000694865">
    <property type="component" value="Unplaced"/>
</dbReference>
<feature type="compositionally biased region" description="Polar residues" evidence="1">
    <location>
        <begin position="81"/>
        <end position="91"/>
    </location>
</feature>
<gene>
    <name evidence="3" type="primary">LOC100378400</name>
</gene>
<feature type="compositionally biased region" description="Basic and acidic residues" evidence="1">
    <location>
        <begin position="254"/>
        <end position="269"/>
    </location>
</feature>